<feature type="domain" description="SHOCT-like" evidence="1">
    <location>
        <begin position="4"/>
        <end position="44"/>
    </location>
</feature>
<evidence type="ECO:0000259" key="1">
    <source>
        <dbReference type="Pfam" id="PF20612"/>
    </source>
</evidence>
<dbReference type="InterPro" id="IPR046749">
    <property type="entry name" value="SHOCT_2"/>
</dbReference>
<proteinExistence type="predicted"/>
<evidence type="ECO:0000313" key="2">
    <source>
        <dbReference type="EMBL" id="MBC1794482.1"/>
    </source>
</evidence>
<accession>A0A7X0Y050</accession>
<evidence type="ECO:0000313" key="3">
    <source>
        <dbReference type="EMBL" id="MBC1798001.1"/>
    </source>
</evidence>
<dbReference type="EMBL" id="JAARVG010000014">
    <property type="protein sequence ID" value="MBC1794482.1"/>
    <property type="molecule type" value="Genomic_DNA"/>
</dbReference>
<reference evidence="4 5" key="1">
    <citation type="submission" date="2020-03" db="EMBL/GenBank/DDBJ databases">
        <title>Soil Listeria distribution.</title>
        <authorList>
            <person name="Liao J."/>
            <person name="Wiedmann M."/>
        </authorList>
    </citation>
    <scope>NUCLEOTIDE SEQUENCE [LARGE SCALE GENOMIC DNA]</scope>
    <source>
        <strain evidence="2 4">FSL L7-0978</strain>
        <strain evidence="3 5">FSL L7-0990</strain>
    </source>
</reference>
<sequence>MKKDKLHYSIQIAMLRHLLIKNLISEEEYSKLKKNMMSEYKIISDINP</sequence>
<name>A0A7X0Y050_9LIST</name>
<dbReference type="AlphaFoldDB" id="A0A7X0Y050"/>
<evidence type="ECO:0000313" key="4">
    <source>
        <dbReference type="Proteomes" id="UP000539064"/>
    </source>
</evidence>
<dbReference type="RefSeq" id="WP_185426797.1">
    <property type="nucleotide sequence ID" value="NZ_JAARRV010000006.1"/>
</dbReference>
<organism evidence="2 4">
    <name type="scientific">Listeria booriae</name>
    <dbReference type="NCBI Taxonomy" id="1552123"/>
    <lineage>
        <taxon>Bacteria</taxon>
        <taxon>Bacillati</taxon>
        <taxon>Bacillota</taxon>
        <taxon>Bacilli</taxon>
        <taxon>Bacillales</taxon>
        <taxon>Listeriaceae</taxon>
        <taxon>Listeria</taxon>
    </lineage>
</organism>
<gene>
    <name evidence="2" type="ORF">HCA52_13705</name>
    <name evidence="3" type="ORF">HCA55_14795</name>
</gene>
<dbReference type="Proteomes" id="UP000539064">
    <property type="component" value="Unassembled WGS sequence"/>
</dbReference>
<dbReference type="Proteomes" id="UP000548082">
    <property type="component" value="Unassembled WGS sequence"/>
</dbReference>
<dbReference type="Pfam" id="PF20612">
    <property type="entry name" value="SHOCT_2"/>
    <property type="match status" value="1"/>
</dbReference>
<comment type="caution">
    <text evidence="2">The sequence shown here is derived from an EMBL/GenBank/DDBJ whole genome shotgun (WGS) entry which is preliminary data.</text>
</comment>
<protein>
    <submittedName>
        <fullName evidence="2">Conjugal transfer protein</fullName>
    </submittedName>
</protein>
<evidence type="ECO:0000313" key="5">
    <source>
        <dbReference type="Proteomes" id="UP000548082"/>
    </source>
</evidence>
<dbReference type="EMBL" id="JAARVD010000008">
    <property type="protein sequence ID" value="MBC1798001.1"/>
    <property type="molecule type" value="Genomic_DNA"/>
</dbReference>